<evidence type="ECO:0000313" key="1">
    <source>
        <dbReference type="EMBL" id="KAI8013915.1"/>
    </source>
</evidence>
<organism evidence="1 2">
    <name type="scientific">Camellia lanceoleosa</name>
    <dbReference type="NCBI Taxonomy" id="1840588"/>
    <lineage>
        <taxon>Eukaryota</taxon>
        <taxon>Viridiplantae</taxon>
        <taxon>Streptophyta</taxon>
        <taxon>Embryophyta</taxon>
        <taxon>Tracheophyta</taxon>
        <taxon>Spermatophyta</taxon>
        <taxon>Magnoliopsida</taxon>
        <taxon>eudicotyledons</taxon>
        <taxon>Gunneridae</taxon>
        <taxon>Pentapetalae</taxon>
        <taxon>asterids</taxon>
        <taxon>Ericales</taxon>
        <taxon>Theaceae</taxon>
        <taxon>Camellia</taxon>
    </lineage>
</organism>
<dbReference type="EMBL" id="CM045761">
    <property type="protein sequence ID" value="KAI8013915.1"/>
    <property type="molecule type" value="Genomic_DNA"/>
</dbReference>
<evidence type="ECO:0000313" key="2">
    <source>
        <dbReference type="Proteomes" id="UP001060215"/>
    </source>
</evidence>
<accession>A0ACC0HKT7</accession>
<sequence length="373" mass="40854">MLFSIMKRAFSQYSLLASSFANAFVLLCVLVMICRSSEAVVNLPKNVTVPAVIAFGDSIVDQGNNNVIETIAKSNFPPYGKDFVSGPTGRFCNGKTPADLIAEQLGIKEYVPAYLDPHLQPSELLTGVSFGSGASGFDPQTAQLASVLSMTDQLNLFKEYIGKVKGMVGEERTNFILSNSFYLVLAGSDDLTNTYFTAGIRKLQYDINSYTDLVVNYASDFVKELYLLGAKKIGLFGAAPIGCLPSQRTLAGGELRVCSEIYNQAAQLMNSKLSSAITSYNKSLNDPKARIVYIDIYNSLLNIILNHDKYGFSVADKGCCGTGNLEVSILCNKLTDPCPNDSVFVFWDSYHPTERCYRVLVNQVLQSSLNKFF</sequence>
<proteinExistence type="predicted"/>
<gene>
    <name evidence="1" type="ORF">LOK49_LG05G03800</name>
</gene>
<dbReference type="Proteomes" id="UP001060215">
    <property type="component" value="Chromosome 4"/>
</dbReference>
<protein>
    <submittedName>
        <fullName evidence="1">GDSL esterase/lipase EXL3</fullName>
    </submittedName>
</protein>
<reference evidence="1 2" key="1">
    <citation type="journal article" date="2022" name="Plant J.">
        <title>Chromosome-level genome of Camellia lanceoleosa provides a valuable resource for understanding genome evolution and self-incompatibility.</title>
        <authorList>
            <person name="Gong W."/>
            <person name="Xiao S."/>
            <person name="Wang L."/>
            <person name="Liao Z."/>
            <person name="Chang Y."/>
            <person name="Mo W."/>
            <person name="Hu G."/>
            <person name="Li W."/>
            <person name="Zhao G."/>
            <person name="Zhu H."/>
            <person name="Hu X."/>
            <person name="Ji K."/>
            <person name="Xiang X."/>
            <person name="Song Q."/>
            <person name="Yuan D."/>
            <person name="Jin S."/>
            <person name="Zhang L."/>
        </authorList>
    </citation>
    <scope>NUCLEOTIDE SEQUENCE [LARGE SCALE GENOMIC DNA]</scope>
    <source>
        <strain evidence="1">SQ_2022a</strain>
    </source>
</reference>
<comment type="caution">
    <text evidence="1">The sequence shown here is derived from an EMBL/GenBank/DDBJ whole genome shotgun (WGS) entry which is preliminary data.</text>
</comment>
<name>A0ACC0HKT7_9ERIC</name>
<keyword evidence="2" id="KW-1185">Reference proteome</keyword>